<dbReference type="InterPro" id="IPR028082">
    <property type="entry name" value="Peripla_BP_I"/>
</dbReference>
<dbReference type="Pfam" id="PF13377">
    <property type="entry name" value="Peripla_BP_3"/>
    <property type="match status" value="1"/>
</dbReference>
<name>A0AA42DQG5_9FIRM</name>
<dbReference type="PROSITE" id="PS50932">
    <property type="entry name" value="HTH_LACI_2"/>
    <property type="match status" value="1"/>
</dbReference>
<evidence type="ECO:0000313" key="7">
    <source>
        <dbReference type="Proteomes" id="UP001169242"/>
    </source>
</evidence>
<accession>A0AA42DQG5</accession>
<keyword evidence="2" id="KW-0805">Transcription regulation</keyword>
<evidence type="ECO:0000256" key="1">
    <source>
        <dbReference type="ARBA" id="ARBA00022491"/>
    </source>
</evidence>
<protein>
    <submittedName>
        <fullName evidence="6">LacI family DNA-binding transcriptional regulator</fullName>
    </submittedName>
</protein>
<proteinExistence type="predicted"/>
<dbReference type="InterPro" id="IPR046335">
    <property type="entry name" value="LacI/GalR-like_sensor"/>
</dbReference>
<dbReference type="EMBL" id="JAQIFT010000061">
    <property type="protein sequence ID" value="MDA3733285.1"/>
    <property type="molecule type" value="Genomic_DNA"/>
</dbReference>
<keyword evidence="3 6" id="KW-0238">DNA-binding</keyword>
<dbReference type="Gene3D" id="3.40.50.2300">
    <property type="match status" value="2"/>
</dbReference>
<evidence type="ECO:0000259" key="5">
    <source>
        <dbReference type="PROSITE" id="PS50932"/>
    </source>
</evidence>
<evidence type="ECO:0000256" key="2">
    <source>
        <dbReference type="ARBA" id="ARBA00023015"/>
    </source>
</evidence>
<evidence type="ECO:0000256" key="3">
    <source>
        <dbReference type="ARBA" id="ARBA00023125"/>
    </source>
</evidence>
<dbReference type="Pfam" id="PF00356">
    <property type="entry name" value="LacI"/>
    <property type="match status" value="1"/>
</dbReference>
<sequence>MKNVGINEIAERLNISRNTVSKVMNNRGSVADKTRKKIIETAIEMGYSKLPEHLSEGYSNKNTMKNILVIATSPDFSSFWGKIINGITKELADREYQCFYHFLTFDQAAHFTLPKLVESKELAGIIVMNVYNIDAIKSIATLGLPTVYYDLPLGIDIREAKADVVVAEGRKSVFYLTEQLIKQGDRKIGFIGDASYCRSIEDRWRGFMRAHEIYNIPINKEYCFTNKQGHFYFGEEVERTLEEVFSDRINLPEAFVCANDAIAYKVINQLKAYGYRIPEDIRITGFDDIDVLGEKELTSVGIDISDIGIRLAEQLAWRIDHPTRNNEMIKIYGDIHFRKSTERPV</sequence>
<dbReference type="GO" id="GO:0000976">
    <property type="term" value="F:transcription cis-regulatory region binding"/>
    <property type="evidence" value="ECO:0007669"/>
    <property type="project" value="TreeGrafter"/>
</dbReference>
<dbReference type="AlphaFoldDB" id="A0AA42DQG5"/>
<dbReference type="SUPFAM" id="SSF47413">
    <property type="entry name" value="lambda repressor-like DNA-binding domains"/>
    <property type="match status" value="1"/>
</dbReference>
<keyword evidence="1" id="KW-0678">Repressor</keyword>
<comment type="caution">
    <text evidence="6">The sequence shown here is derived from an EMBL/GenBank/DDBJ whole genome shotgun (WGS) entry which is preliminary data.</text>
</comment>
<dbReference type="RefSeq" id="WP_271013162.1">
    <property type="nucleotide sequence ID" value="NZ_JAQIFT010000061.1"/>
</dbReference>
<dbReference type="PANTHER" id="PTHR30146:SF148">
    <property type="entry name" value="HTH-TYPE TRANSCRIPTIONAL REPRESSOR PURR-RELATED"/>
    <property type="match status" value="1"/>
</dbReference>
<keyword evidence="7" id="KW-1185">Reference proteome</keyword>
<evidence type="ECO:0000256" key="4">
    <source>
        <dbReference type="ARBA" id="ARBA00023163"/>
    </source>
</evidence>
<organism evidence="6 7">
    <name type="scientific">Holtiella tumoricola</name>
    <dbReference type="NCBI Taxonomy" id="3018743"/>
    <lineage>
        <taxon>Bacteria</taxon>
        <taxon>Bacillati</taxon>
        <taxon>Bacillota</taxon>
        <taxon>Clostridia</taxon>
        <taxon>Lachnospirales</taxon>
        <taxon>Cellulosilyticaceae</taxon>
        <taxon>Holtiella</taxon>
    </lineage>
</organism>
<dbReference type="GO" id="GO:0003700">
    <property type="term" value="F:DNA-binding transcription factor activity"/>
    <property type="evidence" value="ECO:0007669"/>
    <property type="project" value="TreeGrafter"/>
</dbReference>
<dbReference type="InterPro" id="IPR010982">
    <property type="entry name" value="Lambda_DNA-bd_dom_sf"/>
</dbReference>
<reference evidence="6" key="1">
    <citation type="journal article" date="2023" name="Int. J. Syst. Evol. Microbiol.">
        <title>&lt;i&gt;Holtiella tumoricola&lt;/i&gt; gen. nov. sp. nov., isolated from a human clinical sample.</title>
        <authorList>
            <person name="Allen-Vercoe E."/>
            <person name="Daigneault M.C."/>
            <person name="Vancuren S.J."/>
            <person name="Cochrane K."/>
            <person name="O'Neal L.L."/>
            <person name="Sankaranarayanan K."/>
            <person name="Lawson P.A."/>
        </authorList>
    </citation>
    <scope>NUCLEOTIDE SEQUENCE</scope>
    <source>
        <strain evidence="6">CC70A</strain>
    </source>
</reference>
<dbReference type="SMART" id="SM00354">
    <property type="entry name" value="HTH_LACI"/>
    <property type="match status" value="1"/>
</dbReference>
<dbReference type="Gene3D" id="1.10.260.40">
    <property type="entry name" value="lambda repressor-like DNA-binding domains"/>
    <property type="match status" value="1"/>
</dbReference>
<evidence type="ECO:0000313" key="6">
    <source>
        <dbReference type="EMBL" id="MDA3733285.1"/>
    </source>
</evidence>
<dbReference type="SUPFAM" id="SSF53822">
    <property type="entry name" value="Periplasmic binding protein-like I"/>
    <property type="match status" value="1"/>
</dbReference>
<dbReference type="PANTHER" id="PTHR30146">
    <property type="entry name" value="LACI-RELATED TRANSCRIPTIONAL REPRESSOR"/>
    <property type="match status" value="1"/>
</dbReference>
<dbReference type="Proteomes" id="UP001169242">
    <property type="component" value="Unassembled WGS sequence"/>
</dbReference>
<feature type="domain" description="HTH lacI-type" evidence="5">
    <location>
        <begin position="4"/>
        <end position="47"/>
    </location>
</feature>
<dbReference type="CDD" id="cd01392">
    <property type="entry name" value="HTH_LacI"/>
    <property type="match status" value="1"/>
</dbReference>
<keyword evidence="4" id="KW-0804">Transcription</keyword>
<gene>
    <name evidence="6" type="ORF">PBV87_17540</name>
</gene>
<dbReference type="InterPro" id="IPR000843">
    <property type="entry name" value="HTH_LacI"/>
</dbReference>